<evidence type="ECO:0000256" key="8">
    <source>
        <dbReference type="ARBA" id="ARBA00023180"/>
    </source>
</evidence>
<evidence type="ECO:0000256" key="6">
    <source>
        <dbReference type="ARBA" id="ARBA00023136"/>
    </source>
</evidence>
<evidence type="ECO:0000259" key="12">
    <source>
        <dbReference type="PROSITE" id="PS50262"/>
    </source>
</evidence>
<protein>
    <recommendedName>
        <fullName evidence="12">G-protein coupled receptors family 1 profile domain-containing protein</fullName>
    </recommendedName>
</protein>
<keyword evidence="8" id="KW-0325">Glycoprotein</keyword>
<dbReference type="Pfam" id="PF00001">
    <property type="entry name" value="7tm_1"/>
    <property type="match status" value="2"/>
</dbReference>
<keyword evidence="7 10" id="KW-0675">Receptor</keyword>
<dbReference type="PROSITE" id="PS00237">
    <property type="entry name" value="G_PROTEIN_RECEP_F1_1"/>
    <property type="match status" value="1"/>
</dbReference>
<keyword evidence="14" id="KW-1185">Reference proteome</keyword>
<dbReference type="PROSITE" id="PS50262">
    <property type="entry name" value="G_PROTEIN_RECEP_F1_2"/>
    <property type="match status" value="1"/>
</dbReference>
<keyword evidence="6 11" id="KW-0472">Membrane</keyword>
<dbReference type="AlphaFoldDB" id="A0A7M5V5S4"/>
<evidence type="ECO:0000256" key="7">
    <source>
        <dbReference type="ARBA" id="ARBA00023170"/>
    </source>
</evidence>
<evidence type="ECO:0000256" key="2">
    <source>
        <dbReference type="ARBA" id="ARBA00022475"/>
    </source>
</evidence>
<dbReference type="Proteomes" id="UP000594262">
    <property type="component" value="Unplaced"/>
</dbReference>
<evidence type="ECO:0000256" key="5">
    <source>
        <dbReference type="ARBA" id="ARBA00023040"/>
    </source>
</evidence>
<organism evidence="13 14">
    <name type="scientific">Clytia hemisphaerica</name>
    <dbReference type="NCBI Taxonomy" id="252671"/>
    <lineage>
        <taxon>Eukaryota</taxon>
        <taxon>Metazoa</taxon>
        <taxon>Cnidaria</taxon>
        <taxon>Hydrozoa</taxon>
        <taxon>Hydroidolina</taxon>
        <taxon>Leptothecata</taxon>
        <taxon>Obeliida</taxon>
        <taxon>Clytiidae</taxon>
        <taxon>Clytia</taxon>
    </lineage>
</organism>
<dbReference type="RefSeq" id="XP_066917143.1">
    <property type="nucleotide sequence ID" value="XM_067061042.1"/>
</dbReference>
<feature type="transmembrane region" description="Helical" evidence="11">
    <location>
        <begin position="134"/>
        <end position="155"/>
    </location>
</feature>
<keyword evidence="9 10" id="KW-0807">Transducer</keyword>
<feature type="transmembrane region" description="Helical" evidence="11">
    <location>
        <begin position="15"/>
        <end position="41"/>
    </location>
</feature>
<feature type="domain" description="G-protein coupled receptors family 1 profile" evidence="12">
    <location>
        <begin position="33"/>
        <end position="276"/>
    </location>
</feature>
<keyword evidence="4 11" id="KW-1133">Transmembrane helix</keyword>
<dbReference type="CDD" id="cd00637">
    <property type="entry name" value="7tm_classA_rhodopsin-like"/>
    <property type="match status" value="1"/>
</dbReference>
<comment type="similarity">
    <text evidence="10">Belongs to the G-protein coupled receptor 1 family.</text>
</comment>
<evidence type="ECO:0000256" key="9">
    <source>
        <dbReference type="ARBA" id="ARBA00023224"/>
    </source>
</evidence>
<keyword evidence="5 10" id="KW-0297">G-protein coupled receptor</keyword>
<dbReference type="GO" id="GO:0005886">
    <property type="term" value="C:plasma membrane"/>
    <property type="evidence" value="ECO:0007669"/>
    <property type="project" value="UniProtKB-SubCell"/>
</dbReference>
<accession>A0A7M5V5S4</accession>
<proteinExistence type="inferred from homology"/>
<feature type="transmembrane region" description="Helical" evidence="11">
    <location>
        <begin position="53"/>
        <end position="73"/>
    </location>
</feature>
<dbReference type="PRINTS" id="PR00237">
    <property type="entry name" value="GPCRRHODOPSN"/>
</dbReference>
<dbReference type="GO" id="GO:0004930">
    <property type="term" value="F:G protein-coupled receptor activity"/>
    <property type="evidence" value="ECO:0007669"/>
    <property type="project" value="UniProtKB-KW"/>
</dbReference>
<feature type="transmembrane region" description="Helical" evidence="11">
    <location>
        <begin position="93"/>
        <end position="113"/>
    </location>
</feature>
<evidence type="ECO:0000256" key="3">
    <source>
        <dbReference type="ARBA" id="ARBA00022692"/>
    </source>
</evidence>
<dbReference type="OrthoDB" id="5949920at2759"/>
<feature type="transmembrane region" description="Helical" evidence="11">
    <location>
        <begin position="161"/>
        <end position="181"/>
    </location>
</feature>
<dbReference type="PANTHER" id="PTHR24246:SF27">
    <property type="entry name" value="ADENOSINE RECEPTOR, ISOFORM A"/>
    <property type="match status" value="1"/>
</dbReference>
<feature type="transmembrane region" description="Helical" evidence="11">
    <location>
        <begin position="214"/>
        <end position="239"/>
    </location>
</feature>
<dbReference type="SUPFAM" id="SSF81321">
    <property type="entry name" value="Family A G protein-coupled receptor-like"/>
    <property type="match status" value="1"/>
</dbReference>
<comment type="subcellular location">
    <subcellularLocation>
        <location evidence="1">Cell membrane</location>
        <topology evidence="1">Multi-pass membrane protein</topology>
    </subcellularLocation>
</comment>
<name>A0A7M5V5S4_9CNID</name>
<dbReference type="GeneID" id="136804332"/>
<dbReference type="PANTHER" id="PTHR24246">
    <property type="entry name" value="OLFACTORY RECEPTOR AND ADENOSINE RECEPTOR"/>
    <property type="match status" value="1"/>
</dbReference>
<evidence type="ECO:0000256" key="4">
    <source>
        <dbReference type="ARBA" id="ARBA00022989"/>
    </source>
</evidence>
<evidence type="ECO:0000256" key="10">
    <source>
        <dbReference type="RuleBase" id="RU000688"/>
    </source>
</evidence>
<feature type="transmembrane region" description="Helical" evidence="11">
    <location>
        <begin position="259"/>
        <end position="278"/>
    </location>
</feature>
<evidence type="ECO:0000256" key="1">
    <source>
        <dbReference type="ARBA" id="ARBA00004651"/>
    </source>
</evidence>
<keyword evidence="2" id="KW-1003">Cell membrane</keyword>
<dbReference type="InterPro" id="IPR000276">
    <property type="entry name" value="GPCR_Rhodpsn"/>
</dbReference>
<evidence type="ECO:0000313" key="13">
    <source>
        <dbReference type="EnsemblMetazoa" id="CLYHEMP006550.1"/>
    </source>
</evidence>
<reference evidence="13" key="1">
    <citation type="submission" date="2021-01" db="UniProtKB">
        <authorList>
            <consortium name="EnsemblMetazoa"/>
        </authorList>
    </citation>
    <scope>IDENTIFICATION</scope>
</reference>
<dbReference type="InterPro" id="IPR017452">
    <property type="entry name" value="GPCR_Rhodpsn_7TM"/>
</dbReference>
<evidence type="ECO:0000256" key="11">
    <source>
        <dbReference type="SAM" id="Phobius"/>
    </source>
</evidence>
<keyword evidence="3 10" id="KW-0812">Transmembrane</keyword>
<evidence type="ECO:0000313" key="14">
    <source>
        <dbReference type="Proteomes" id="UP000594262"/>
    </source>
</evidence>
<sequence length="312" mass="35610">MICPAFSFYMLPSTIQIIATIFFIPPCIIAAFGNTFCLIVLWQPSQRSKSNKILTSLALSDYLVGYVSLPWTIWLINFAQDGDKTTCHIIKGYFLTGLWFITCSTCTILFIAYERYVSVTKHAQYHDILTDQKINIIIGLIWSITLIFGISSNFYPVVRIFGGQLLIIVSVIILCCSYYFVWKAFRQSGKLLSRETNTPNQVAERKRHEQEQKLVNKVLILIAFYLVAFFPSLFFQGLLLVQGSMPSAVSVEVLQYTNLFVAYAALSNSCFNPFIYVWKDAGFRLACKRLLRRRAVFTPPRTVNQTNQISSL</sequence>
<dbReference type="EnsemblMetazoa" id="CLYHEMT006550.1">
    <property type="protein sequence ID" value="CLYHEMP006550.1"/>
    <property type="gene ID" value="CLYHEMG006550"/>
</dbReference>
<dbReference type="Gene3D" id="1.20.1070.10">
    <property type="entry name" value="Rhodopsin 7-helix transmembrane proteins"/>
    <property type="match status" value="1"/>
</dbReference>